<dbReference type="EMBL" id="JBAPLU010000029">
    <property type="protein sequence ID" value="MEI4273908.1"/>
    <property type="molecule type" value="Genomic_DNA"/>
</dbReference>
<dbReference type="InterPro" id="IPR008822">
    <property type="entry name" value="Endonuclease_RusA-like"/>
</dbReference>
<keyword evidence="2" id="KW-1185">Reference proteome</keyword>
<dbReference type="Proteomes" id="UP001361570">
    <property type="component" value="Unassembled WGS sequence"/>
</dbReference>
<organism evidence="1 2">
    <name type="scientific">Klenkia sesuvii</name>
    <dbReference type="NCBI Taxonomy" id="3103137"/>
    <lineage>
        <taxon>Bacteria</taxon>
        <taxon>Bacillati</taxon>
        <taxon>Actinomycetota</taxon>
        <taxon>Actinomycetes</taxon>
        <taxon>Geodermatophilales</taxon>
        <taxon>Geodermatophilaceae</taxon>
        <taxon>Klenkia</taxon>
    </lineage>
</organism>
<protein>
    <submittedName>
        <fullName evidence="1">RusA family crossover junction endodeoxyribonuclease</fullName>
    </submittedName>
</protein>
<dbReference type="SUPFAM" id="SSF103084">
    <property type="entry name" value="Holliday junction resolvase RusA"/>
    <property type="match status" value="1"/>
</dbReference>
<sequence length="145" mass="15701">MTAPSELQVRVDGDPVGQGRLSHVGRGVLVHSNAAELKPWRTKVGNAVVEALAGREPAHGHTPVELSLFFDVPRGTTVRRPLPAVRPDLDHLVRAVLDGLTGVLFVDDGQVVSISTEKRYAATPDRTGVRIYARWPATDQENPPC</sequence>
<reference evidence="1 2" key="1">
    <citation type="submission" date="2024-03" db="EMBL/GenBank/DDBJ databases">
        <title>Draft genome sequence of Klenkia sp. LSe6-5.</title>
        <authorList>
            <person name="Duangmal K."/>
            <person name="Chantavorakit T."/>
        </authorList>
    </citation>
    <scope>NUCLEOTIDE SEQUENCE [LARGE SCALE GENOMIC DNA]</scope>
    <source>
        <strain evidence="1 2">LSe6-5</strain>
    </source>
</reference>
<accession>A0ABU8DYZ2</accession>
<evidence type="ECO:0000313" key="1">
    <source>
        <dbReference type="EMBL" id="MEI4273908.1"/>
    </source>
</evidence>
<evidence type="ECO:0000313" key="2">
    <source>
        <dbReference type="Proteomes" id="UP001361570"/>
    </source>
</evidence>
<dbReference type="InterPro" id="IPR036614">
    <property type="entry name" value="RusA-like_sf"/>
</dbReference>
<proteinExistence type="predicted"/>
<name>A0ABU8DYZ2_9ACTN</name>
<dbReference type="Pfam" id="PF05866">
    <property type="entry name" value="RusA"/>
    <property type="match status" value="1"/>
</dbReference>
<dbReference type="Gene3D" id="3.30.1330.70">
    <property type="entry name" value="Holliday junction resolvase RusA"/>
    <property type="match status" value="1"/>
</dbReference>
<comment type="caution">
    <text evidence="1">The sequence shown here is derived from an EMBL/GenBank/DDBJ whole genome shotgun (WGS) entry which is preliminary data.</text>
</comment>
<dbReference type="RefSeq" id="WP_336406024.1">
    <property type="nucleotide sequence ID" value="NZ_JBAPLU010000029.1"/>
</dbReference>
<gene>
    <name evidence="1" type="ORF">TEK04_19480</name>
</gene>